<keyword evidence="1" id="KW-0472">Membrane</keyword>
<evidence type="ECO:0000313" key="3">
    <source>
        <dbReference type="Proteomes" id="UP000233414"/>
    </source>
</evidence>
<evidence type="ECO:0000313" key="2">
    <source>
        <dbReference type="EMBL" id="PKL72558.1"/>
    </source>
</evidence>
<dbReference type="EMBL" id="PGYQ01000002">
    <property type="protein sequence ID" value="PKL72558.1"/>
    <property type="molecule type" value="Genomic_DNA"/>
</dbReference>
<protein>
    <recommendedName>
        <fullName evidence="4">DUF1761 domain-containing protein</fullName>
    </recommendedName>
</protein>
<feature type="transmembrane region" description="Helical" evidence="1">
    <location>
        <begin position="137"/>
        <end position="159"/>
    </location>
</feature>
<accession>A0A2N1UNX0</accession>
<evidence type="ECO:0008006" key="4">
    <source>
        <dbReference type="Google" id="ProtNLM"/>
    </source>
</evidence>
<comment type="caution">
    <text evidence="2">The sequence shown here is derived from an EMBL/GenBank/DDBJ whole genome shotgun (WGS) entry which is preliminary data.</text>
</comment>
<feature type="transmembrane region" description="Helical" evidence="1">
    <location>
        <begin position="57"/>
        <end position="84"/>
    </location>
</feature>
<proteinExistence type="predicted"/>
<gene>
    <name evidence="2" type="ORF">CVV26_00920</name>
</gene>
<feature type="transmembrane region" description="Helical" evidence="1">
    <location>
        <begin position="104"/>
        <end position="125"/>
    </location>
</feature>
<keyword evidence="1" id="KW-0812">Transmembrane</keyword>
<evidence type="ECO:0000256" key="1">
    <source>
        <dbReference type="SAM" id="Phobius"/>
    </source>
</evidence>
<reference evidence="2 3" key="1">
    <citation type="journal article" date="2017" name="ISME J.">
        <title>Potential for microbial H2 and metal transformations associated with novel bacteria and archaea in deep terrestrial subsurface sediments.</title>
        <authorList>
            <person name="Hernsdorf A.W."/>
            <person name="Amano Y."/>
            <person name="Miyakawa K."/>
            <person name="Ise K."/>
            <person name="Suzuki Y."/>
            <person name="Anantharaman K."/>
            <person name="Probst A."/>
            <person name="Burstein D."/>
            <person name="Thomas B.C."/>
            <person name="Banfield J.F."/>
        </authorList>
    </citation>
    <scope>NUCLEOTIDE SEQUENCE [LARGE SCALE GENOMIC DNA]</scope>
    <source>
        <strain evidence="2">HGW-Kuenenbacteria-1</strain>
    </source>
</reference>
<dbReference type="AlphaFoldDB" id="A0A2N1UNX0"/>
<feature type="transmembrane region" description="Helical" evidence="1">
    <location>
        <begin position="165"/>
        <end position="188"/>
    </location>
</feature>
<name>A0A2N1UNX0_9BACT</name>
<keyword evidence="1" id="KW-1133">Transmembrane helix</keyword>
<dbReference type="Proteomes" id="UP000233414">
    <property type="component" value="Unassembled WGS sequence"/>
</dbReference>
<organism evidence="2 3">
    <name type="scientific">Candidatus Kuenenbacteria bacterium HGW-Kuenenbacteria-1</name>
    <dbReference type="NCBI Taxonomy" id="2013812"/>
    <lineage>
        <taxon>Bacteria</taxon>
        <taxon>Candidatus Kueneniibacteriota</taxon>
    </lineage>
</organism>
<sequence length="195" mass="22727">MTEETKINGIQSEIPIIEEPEKIAILEQPKEIAMIEEPKLKKWSLIEKDKKISLRKVLLAGLVVAIVSSAWGMLTCGWLFNWVYLLEPTQTWRNVNFQDPIFMSIYYVGIFILNFLFTWGFALLYHGIPGEKIEKGIWYGFLIWLVGILPGLFTTYMFINIAEIVIMYWIVNLLIERVIVGIIISLIYKPREIKQ</sequence>